<dbReference type="SUPFAM" id="SSF46785">
    <property type="entry name" value="Winged helix' DNA-binding domain"/>
    <property type="match status" value="1"/>
</dbReference>
<dbReference type="SUPFAM" id="SSF55718">
    <property type="entry name" value="SCP-like"/>
    <property type="match status" value="1"/>
</dbReference>
<dbReference type="InterPro" id="IPR036388">
    <property type="entry name" value="WH-like_DNA-bd_sf"/>
</dbReference>
<gene>
    <name evidence="6" type="ORF">D2T31_02875</name>
</gene>
<dbReference type="Proteomes" id="UP000285295">
    <property type="component" value="Unassembled WGS sequence"/>
</dbReference>
<evidence type="ECO:0000256" key="3">
    <source>
        <dbReference type="ARBA" id="ARBA00023163"/>
    </source>
</evidence>
<dbReference type="InterPro" id="IPR002577">
    <property type="entry name" value="HTH_HxlR"/>
</dbReference>
<reference evidence="6 7" key="2">
    <citation type="submission" date="2019-01" db="EMBL/GenBank/DDBJ databases">
        <authorList>
            <person name="Li Y."/>
        </authorList>
    </citation>
    <scope>NUCLEOTIDE SEQUENCE [LARGE SCALE GENOMIC DNA]</scope>
    <source>
        <strain evidence="6 7">D19-10-3-21</strain>
    </source>
</reference>
<comment type="caution">
    <text evidence="6">The sequence shown here is derived from an EMBL/GenBank/DDBJ whole genome shotgun (WGS) entry which is preliminary data.</text>
</comment>
<keyword evidence="1" id="KW-0805">Transcription regulation</keyword>
<reference evidence="6 7" key="1">
    <citation type="submission" date="2019-01" db="EMBL/GenBank/DDBJ databases">
        <title>Sinorhodobacter populi sp. nov. isolated from the symptomatic bark tissue of Populus euramericana canker.</title>
        <authorList>
            <person name="Xu G."/>
        </authorList>
    </citation>
    <scope>NUCLEOTIDE SEQUENCE [LARGE SCALE GENOMIC DNA]</scope>
    <source>
        <strain evidence="6 7">D19-10-3-21</strain>
    </source>
</reference>
<feature type="region of interest" description="Disordered" evidence="4">
    <location>
        <begin position="215"/>
        <end position="235"/>
    </location>
</feature>
<evidence type="ECO:0000313" key="7">
    <source>
        <dbReference type="Proteomes" id="UP000285295"/>
    </source>
</evidence>
<protein>
    <submittedName>
        <fullName evidence="6">Transcriptional regulator</fullName>
    </submittedName>
</protein>
<dbReference type="Gene3D" id="1.10.10.10">
    <property type="entry name" value="Winged helix-like DNA-binding domain superfamily/Winged helix DNA-binding domain"/>
    <property type="match status" value="1"/>
</dbReference>
<dbReference type="PANTHER" id="PTHR33204">
    <property type="entry name" value="TRANSCRIPTIONAL REGULATOR, MARR FAMILY"/>
    <property type="match status" value="1"/>
</dbReference>
<dbReference type="OrthoDB" id="9782219at2"/>
<dbReference type="Gene3D" id="3.30.1050.10">
    <property type="entry name" value="SCP2 sterol-binding domain"/>
    <property type="match status" value="1"/>
</dbReference>
<keyword evidence="2" id="KW-0238">DNA-binding</keyword>
<proteinExistence type="predicted"/>
<dbReference type="Pfam" id="PF01638">
    <property type="entry name" value="HxlR"/>
    <property type="match status" value="1"/>
</dbReference>
<evidence type="ECO:0000256" key="4">
    <source>
        <dbReference type="SAM" id="MobiDB-lite"/>
    </source>
</evidence>
<dbReference type="AlphaFoldDB" id="A0A443KGM9"/>
<evidence type="ECO:0000259" key="5">
    <source>
        <dbReference type="PROSITE" id="PS51118"/>
    </source>
</evidence>
<evidence type="ECO:0000313" key="6">
    <source>
        <dbReference type="EMBL" id="RWR31922.1"/>
    </source>
</evidence>
<dbReference type="EMBL" id="SAUX01000002">
    <property type="protein sequence ID" value="RWR31922.1"/>
    <property type="molecule type" value="Genomic_DNA"/>
</dbReference>
<sequence length="235" mass="25070">MNTQGEITRIRYDEGCLAAHALNLIGDRWALLVVRELMFAPKRFQMLRAGMPGISASVLNGRLAQLQEAGVIAHDARLGVYALTDAGRGLLPVLEALCRWALTVPGHDPSRFISPSALMISMGVNLMPDRARGRTALAGFDFGREAFEMRLAAGRLSTTAVARPDAPFVLIGDGNTLAVAVYGTVPLPSLIASGLVRAEGDLSAAQDFIDLFRLEPQPSNDPIPPSDGSPRPLSS</sequence>
<evidence type="ECO:0000256" key="2">
    <source>
        <dbReference type="ARBA" id="ARBA00023125"/>
    </source>
</evidence>
<accession>A0A443KGM9</accession>
<feature type="domain" description="HTH hxlR-type" evidence="5">
    <location>
        <begin position="16"/>
        <end position="109"/>
    </location>
</feature>
<evidence type="ECO:0000256" key="1">
    <source>
        <dbReference type="ARBA" id="ARBA00023015"/>
    </source>
</evidence>
<dbReference type="PROSITE" id="PS51118">
    <property type="entry name" value="HTH_HXLR"/>
    <property type="match status" value="1"/>
</dbReference>
<dbReference type="RefSeq" id="WP_128235957.1">
    <property type="nucleotide sequence ID" value="NZ_SAUX01000002.1"/>
</dbReference>
<keyword evidence="3" id="KW-0804">Transcription</keyword>
<dbReference type="GO" id="GO:0003677">
    <property type="term" value="F:DNA binding"/>
    <property type="evidence" value="ECO:0007669"/>
    <property type="project" value="UniProtKB-KW"/>
</dbReference>
<dbReference type="InterPro" id="IPR036527">
    <property type="entry name" value="SCP2_sterol-bd_dom_sf"/>
</dbReference>
<dbReference type="PANTHER" id="PTHR33204:SF18">
    <property type="entry name" value="TRANSCRIPTIONAL REGULATORY PROTEIN"/>
    <property type="match status" value="1"/>
</dbReference>
<dbReference type="InterPro" id="IPR036390">
    <property type="entry name" value="WH_DNA-bd_sf"/>
</dbReference>
<organism evidence="6 7">
    <name type="scientific">Paenirhodobacter populi</name>
    <dbReference type="NCBI Taxonomy" id="2306993"/>
    <lineage>
        <taxon>Bacteria</taxon>
        <taxon>Pseudomonadati</taxon>
        <taxon>Pseudomonadota</taxon>
        <taxon>Alphaproteobacteria</taxon>
        <taxon>Rhodobacterales</taxon>
        <taxon>Rhodobacter group</taxon>
        <taxon>Paenirhodobacter</taxon>
    </lineage>
</organism>
<name>A0A443KGM9_9RHOB</name>